<proteinExistence type="inferred from homology"/>
<dbReference type="SUPFAM" id="SSF49303">
    <property type="entry name" value="beta-Galactosidase/glucuronidase domain"/>
    <property type="match status" value="1"/>
</dbReference>
<dbReference type="EMBL" id="JANQBD010000026">
    <property type="protein sequence ID" value="MCR8635309.1"/>
    <property type="molecule type" value="Genomic_DNA"/>
</dbReference>
<keyword evidence="3" id="KW-0326">Glycosidase</keyword>
<evidence type="ECO:0000256" key="3">
    <source>
        <dbReference type="ARBA" id="ARBA00023295"/>
    </source>
</evidence>
<dbReference type="InterPro" id="IPR006103">
    <property type="entry name" value="Glyco_hydro_2_cat"/>
</dbReference>
<organism evidence="7 8">
    <name type="scientific">Paenibacillus radicis</name>
    <name type="common">ex Xue et al. 2023</name>
    <dbReference type="NCBI Taxonomy" id="2972489"/>
    <lineage>
        <taxon>Bacteria</taxon>
        <taxon>Bacillati</taxon>
        <taxon>Bacillota</taxon>
        <taxon>Bacilli</taxon>
        <taxon>Bacillales</taxon>
        <taxon>Paenibacillaceae</taxon>
        <taxon>Paenibacillus</taxon>
    </lineage>
</organism>
<protein>
    <submittedName>
        <fullName evidence="7">Glycoside hydrolase family 2</fullName>
    </submittedName>
</protein>
<feature type="domain" description="Glycosyl hydrolases family 2 sugar binding" evidence="6">
    <location>
        <begin position="25"/>
        <end position="148"/>
    </location>
</feature>
<dbReference type="SUPFAM" id="SSF51445">
    <property type="entry name" value="(Trans)glycosidases"/>
    <property type="match status" value="1"/>
</dbReference>
<accession>A0ABT1YSH7</accession>
<comment type="similarity">
    <text evidence="1">Belongs to the glycosyl hydrolase 2 family.</text>
</comment>
<gene>
    <name evidence="7" type="ORF">NV381_29320</name>
</gene>
<evidence type="ECO:0000313" key="8">
    <source>
        <dbReference type="Proteomes" id="UP001300012"/>
    </source>
</evidence>
<evidence type="ECO:0000313" key="7">
    <source>
        <dbReference type="EMBL" id="MCR8635309.1"/>
    </source>
</evidence>
<dbReference type="GO" id="GO:0016787">
    <property type="term" value="F:hydrolase activity"/>
    <property type="evidence" value="ECO:0007669"/>
    <property type="project" value="UniProtKB-KW"/>
</dbReference>
<keyword evidence="8" id="KW-1185">Reference proteome</keyword>
<dbReference type="Gene3D" id="2.60.120.260">
    <property type="entry name" value="Galactose-binding domain-like"/>
    <property type="match status" value="1"/>
</dbReference>
<dbReference type="PANTHER" id="PTHR42732">
    <property type="entry name" value="BETA-GALACTOSIDASE"/>
    <property type="match status" value="1"/>
</dbReference>
<name>A0ABT1YSH7_9BACL</name>
<dbReference type="InterPro" id="IPR006104">
    <property type="entry name" value="Glyco_hydro_2_N"/>
</dbReference>
<dbReference type="InterPro" id="IPR036156">
    <property type="entry name" value="Beta-gal/glucu_dom_sf"/>
</dbReference>
<evidence type="ECO:0000256" key="1">
    <source>
        <dbReference type="ARBA" id="ARBA00007401"/>
    </source>
</evidence>
<dbReference type="InterPro" id="IPR006102">
    <property type="entry name" value="Ig-like_GH2"/>
</dbReference>
<evidence type="ECO:0000256" key="2">
    <source>
        <dbReference type="ARBA" id="ARBA00022801"/>
    </source>
</evidence>
<dbReference type="SUPFAM" id="SSF49785">
    <property type="entry name" value="Galactose-binding domain-like"/>
    <property type="match status" value="1"/>
</dbReference>
<feature type="domain" description="Glycoside hydrolase family 2 immunoglobulin-like beta-sandwich" evidence="4">
    <location>
        <begin position="179"/>
        <end position="261"/>
    </location>
</feature>
<dbReference type="Gene3D" id="2.60.40.10">
    <property type="entry name" value="Immunoglobulins"/>
    <property type="match status" value="1"/>
</dbReference>
<evidence type="ECO:0000259" key="6">
    <source>
        <dbReference type="Pfam" id="PF02837"/>
    </source>
</evidence>
<dbReference type="InterPro" id="IPR017853">
    <property type="entry name" value="GH"/>
</dbReference>
<evidence type="ECO:0000259" key="5">
    <source>
        <dbReference type="Pfam" id="PF02836"/>
    </source>
</evidence>
<comment type="caution">
    <text evidence="7">The sequence shown here is derived from an EMBL/GenBank/DDBJ whole genome shotgun (WGS) entry which is preliminary data.</text>
</comment>
<sequence length="940" mass="107411">MIHTQTSIPRPEFPRPDWQRTDWLNLNGSWSFGFDPDNRGVAEHWFNGSAHELPQQIMVPFSWVSPLSGIGENVLGIGWYSRTIKWAPAQQRDRIFLRFGAVDYHCDVWVNQIHVGRHSGGYGTFEFDVTEAWKCNGDNSLVIRVEDNDEPYQARGKQGYGEIRGIWQTVWLEARPDNYVQRVQFTTQLDGTIEVQGIIHASAGGDAVLSFSFDEGQINHSLELSLEPGVQHFHSSFQVTKPRLWSPETPHLYEGMITLESGSSEDPGDNNPTKNSKVRIDSIATYFGIRTIGTVKHEGMESRWITLNDKPIFLNGTLDQSFHPTGFFTYPTDEEMRDEIYRLKRIGLNMVRIHIKPEEPRKLYWADKLGMLVMEDMPCFWGTPDDQAKSAYEPEALETIYRDWNHPSIYSWVMFNETWGLLHESEDESGTVKTYMPETQQWVKEIYEWAKSIDATRLVEDNSPCRYDHVESDLNTWHFYLNGYQLVRDHIEDAVQSTRPGSNWNYIDGHQQSDAPLMNSECGAVWGIEGSAGDSDLAWQYKYMLNEFRRHDKICGFVFTEFKDVTNEFNGYYRIDDSDKDFGYEGFIEGMSLYDLHRPDFVVIDAPPCTTVNSGQMVSVSLAVSSFADTHHGKPMQLSWELWYDSLGCRTIADHGLEDISWNTYGVTQLPQLQVQMPRTDAIAILAIELKDPADPAVRSAVARNFITFDVRSDAAAGLYALEGQWLQIAPTDSLNKQWDYTWQALNDHKVNGSNRNDNHNGGFFEYDIDISSLTRFNSISFGDIDIYLEAAAKVLLAKDQQLIDDPTVDISYMHGRKADPGMNLNSYYMTDAKKHFSTVQVYIDGQPVELLQLPDDPADSRGVLSWHYQQDDRKLDEAGSYGYLQRIRIPSKMMPGIIEKGSFRLKLEVPAGLPEESGGLCLYGRNAGRYPIDILVNYK</sequence>
<evidence type="ECO:0000259" key="4">
    <source>
        <dbReference type="Pfam" id="PF00703"/>
    </source>
</evidence>
<dbReference type="Pfam" id="PF02837">
    <property type="entry name" value="Glyco_hydro_2_N"/>
    <property type="match status" value="1"/>
</dbReference>
<dbReference type="Pfam" id="PF00703">
    <property type="entry name" value="Glyco_hydro_2"/>
    <property type="match status" value="1"/>
</dbReference>
<dbReference type="InterPro" id="IPR008979">
    <property type="entry name" value="Galactose-bd-like_sf"/>
</dbReference>
<dbReference type="Pfam" id="PF02836">
    <property type="entry name" value="Glyco_hydro_2_C"/>
    <property type="match status" value="1"/>
</dbReference>
<reference evidence="7 8" key="1">
    <citation type="submission" date="2022-08" db="EMBL/GenBank/DDBJ databases">
        <title>Paenibacillus endoradicis sp. nov., Paenibacillus radicibacter sp. nov and Paenibacillus pararadicis sp. nov., three cold-adapted plant growth-promoting bacteria isolated from root of Larix gmelinii in Great Khingan.</title>
        <authorList>
            <person name="Xue H."/>
        </authorList>
    </citation>
    <scope>NUCLEOTIDE SEQUENCE [LARGE SCALE GENOMIC DNA]</scope>
    <source>
        <strain evidence="7 8">N5-1-1-5</strain>
    </source>
</reference>
<dbReference type="Gene3D" id="3.20.20.80">
    <property type="entry name" value="Glycosidases"/>
    <property type="match status" value="1"/>
</dbReference>
<dbReference type="PANTHER" id="PTHR42732:SF2">
    <property type="entry name" value="BETA-MANNOSIDASE"/>
    <property type="match status" value="1"/>
</dbReference>
<dbReference type="RefSeq" id="WP_258216851.1">
    <property type="nucleotide sequence ID" value="NZ_JANQBD010000026.1"/>
</dbReference>
<dbReference type="InterPro" id="IPR013783">
    <property type="entry name" value="Ig-like_fold"/>
</dbReference>
<dbReference type="InterPro" id="IPR051913">
    <property type="entry name" value="GH2_Domain-Containing"/>
</dbReference>
<feature type="domain" description="Glycoside hydrolase family 2 catalytic" evidence="5">
    <location>
        <begin position="303"/>
        <end position="525"/>
    </location>
</feature>
<dbReference type="Proteomes" id="UP001300012">
    <property type="component" value="Unassembled WGS sequence"/>
</dbReference>
<keyword evidence="2 7" id="KW-0378">Hydrolase</keyword>